<proteinExistence type="predicted"/>
<dbReference type="GO" id="GO:0000027">
    <property type="term" value="P:ribosomal large subunit assembly"/>
    <property type="evidence" value="ECO:0007669"/>
    <property type="project" value="TreeGrafter"/>
</dbReference>
<dbReference type="EMBL" id="JH717857">
    <property type="protein sequence ID" value="EWY79681.1"/>
    <property type="molecule type" value="Genomic_DNA"/>
</dbReference>
<feature type="compositionally biased region" description="Basic residues" evidence="4">
    <location>
        <begin position="399"/>
        <end position="412"/>
    </location>
</feature>
<organism evidence="6 7">
    <name type="scientific">Fusarium oxysporum NRRL 32931</name>
    <dbReference type="NCBI Taxonomy" id="660029"/>
    <lineage>
        <taxon>Eukaryota</taxon>
        <taxon>Fungi</taxon>
        <taxon>Dikarya</taxon>
        <taxon>Ascomycota</taxon>
        <taxon>Pezizomycotina</taxon>
        <taxon>Sordariomycetes</taxon>
        <taxon>Hypocreomycetidae</taxon>
        <taxon>Hypocreales</taxon>
        <taxon>Nectriaceae</taxon>
        <taxon>Fusarium</taxon>
        <taxon>Fusarium oxysporum species complex</taxon>
    </lineage>
</organism>
<dbReference type="GO" id="GO:0003676">
    <property type="term" value="F:nucleic acid binding"/>
    <property type="evidence" value="ECO:0007669"/>
    <property type="project" value="InterPro"/>
</dbReference>
<gene>
    <name evidence="6" type="ORF">FOYG_17167</name>
</gene>
<dbReference type="GO" id="GO:0004527">
    <property type="term" value="F:exonuclease activity"/>
    <property type="evidence" value="ECO:0007669"/>
    <property type="project" value="UniProtKB-KW"/>
</dbReference>
<dbReference type="GO" id="GO:0006364">
    <property type="term" value="P:rRNA processing"/>
    <property type="evidence" value="ECO:0007669"/>
    <property type="project" value="TreeGrafter"/>
</dbReference>
<reference evidence="6 7" key="1">
    <citation type="submission" date="2011-06" db="EMBL/GenBank/DDBJ databases">
        <title>The Genome Sequence of Fusarium oxysporum FOSC 3-a.</title>
        <authorList>
            <consortium name="The Broad Institute Genome Sequencing Platform"/>
            <person name="Ma L.-J."/>
            <person name="Gale L.R."/>
            <person name="Schwartz D.C."/>
            <person name="Zhou S."/>
            <person name="Corby-Kistler H."/>
            <person name="Young S.K."/>
            <person name="Zeng Q."/>
            <person name="Gargeya S."/>
            <person name="Fitzgerald M."/>
            <person name="Haas B."/>
            <person name="Abouelleil A."/>
            <person name="Alvarado L."/>
            <person name="Arachchi H.M."/>
            <person name="Berlin A."/>
            <person name="Brown A."/>
            <person name="Chapman S.B."/>
            <person name="Chen Z."/>
            <person name="Dunbar C."/>
            <person name="Freedman E."/>
            <person name="Gearin G."/>
            <person name="Gellesch M."/>
            <person name="Goldberg J."/>
            <person name="Griggs A."/>
            <person name="Gujja S."/>
            <person name="Heiman D."/>
            <person name="Howarth C."/>
            <person name="Larson L."/>
            <person name="Lui A."/>
            <person name="MacDonald P.J.P."/>
            <person name="Mehta T."/>
            <person name="Montmayeur A."/>
            <person name="Murphy C."/>
            <person name="Neiman D."/>
            <person name="Pearson M."/>
            <person name="Priest M."/>
            <person name="Roberts A."/>
            <person name="Saif S."/>
            <person name="Shea T."/>
            <person name="Shenoy N."/>
            <person name="Sisk P."/>
            <person name="Stolte C."/>
            <person name="Sykes S."/>
            <person name="Wortman J."/>
            <person name="Nusbaum C."/>
            <person name="Birren B."/>
        </authorList>
    </citation>
    <scope>NUCLEOTIDE SEQUENCE [LARGE SCALE GENOMIC DNA]</scope>
    <source>
        <strain evidence="7">FOSC 3-a</strain>
    </source>
</reference>
<evidence type="ECO:0000256" key="4">
    <source>
        <dbReference type="SAM" id="MobiDB-lite"/>
    </source>
</evidence>
<dbReference type="PANTHER" id="PTHR12801">
    <property type="entry name" value="RNA EXONUCLEASE REXO1 / RECO3 FAMILY MEMBER-RELATED"/>
    <property type="match status" value="1"/>
</dbReference>
<name>W9HHK0_FUSOX</name>
<dbReference type="InterPro" id="IPR013520">
    <property type="entry name" value="Ribonucl_H"/>
</dbReference>
<dbReference type="InterPro" id="IPR013087">
    <property type="entry name" value="Znf_C2H2_type"/>
</dbReference>
<dbReference type="CDD" id="cd06137">
    <property type="entry name" value="DEDDh_RNase"/>
    <property type="match status" value="1"/>
</dbReference>
<accession>W9HHK0</accession>
<dbReference type="GO" id="GO:0005634">
    <property type="term" value="C:nucleus"/>
    <property type="evidence" value="ECO:0007669"/>
    <property type="project" value="TreeGrafter"/>
</dbReference>
<keyword evidence="1" id="KW-0540">Nuclease</keyword>
<dbReference type="HOGENOM" id="CLU_036102_0_0_1"/>
<dbReference type="InterPro" id="IPR012337">
    <property type="entry name" value="RNaseH-like_sf"/>
</dbReference>
<evidence type="ECO:0000313" key="7">
    <source>
        <dbReference type="Proteomes" id="UP000030753"/>
    </source>
</evidence>
<dbReference type="SUPFAM" id="SSF53098">
    <property type="entry name" value="Ribonuclease H-like"/>
    <property type="match status" value="1"/>
</dbReference>
<dbReference type="Gene3D" id="3.30.420.10">
    <property type="entry name" value="Ribonuclease H-like superfamily/Ribonuclease H"/>
    <property type="match status" value="1"/>
</dbReference>
<dbReference type="PROSITE" id="PS00028">
    <property type="entry name" value="ZINC_FINGER_C2H2_1"/>
    <property type="match status" value="1"/>
</dbReference>
<keyword evidence="2" id="KW-0378">Hydrolase</keyword>
<dbReference type="InterPro" id="IPR047021">
    <property type="entry name" value="REXO1/3/4-like"/>
</dbReference>
<dbReference type="Pfam" id="PF00929">
    <property type="entry name" value="RNase_T"/>
    <property type="match status" value="1"/>
</dbReference>
<dbReference type="Proteomes" id="UP000030753">
    <property type="component" value="Unassembled WGS sequence"/>
</dbReference>
<evidence type="ECO:0000259" key="5">
    <source>
        <dbReference type="PROSITE" id="PS00028"/>
    </source>
</evidence>
<dbReference type="AlphaFoldDB" id="W9HHK0"/>
<feature type="domain" description="C2H2-type" evidence="5">
    <location>
        <begin position="85"/>
        <end position="107"/>
    </location>
</feature>
<evidence type="ECO:0000256" key="3">
    <source>
        <dbReference type="ARBA" id="ARBA00022839"/>
    </source>
</evidence>
<dbReference type="SMART" id="SM00479">
    <property type="entry name" value="EXOIII"/>
    <property type="match status" value="1"/>
</dbReference>
<dbReference type="InterPro" id="IPR036397">
    <property type="entry name" value="RNaseH_sf"/>
</dbReference>
<evidence type="ECO:0000256" key="2">
    <source>
        <dbReference type="ARBA" id="ARBA00022801"/>
    </source>
</evidence>
<dbReference type="PANTHER" id="PTHR12801:SF114">
    <property type="entry name" value="EXONUCLEASE, PUTATIVE (AFU_ORTHOLOGUE AFUA_7G00870)-RELATED"/>
    <property type="match status" value="1"/>
</dbReference>
<protein>
    <recommendedName>
        <fullName evidence="5">C2H2-type domain-containing protein</fullName>
    </recommendedName>
</protein>
<evidence type="ECO:0000313" key="6">
    <source>
        <dbReference type="EMBL" id="EWY79681.1"/>
    </source>
</evidence>
<keyword evidence="3" id="KW-0269">Exonuclease</keyword>
<feature type="region of interest" description="Disordered" evidence="4">
    <location>
        <begin position="397"/>
        <end position="417"/>
    </location>
</feature>
<evidence type="ECO:0000256" key="1">
    <source>
        <dbReference type="ARBA" id="ARBA00022722"/>
    </source>
</evidence>
<sequence>MLSIYGWCCNALSQGPAYPNLKRGFAICSWSTLLQGLYNFLTSRYKMAKKQPTKQLRCKICFTSANSASHLGKHCLETGHQADQCCQRCVRWFCRRTALEQHNLSKHNESEVAILLHHVEPKNSHTTAPSQVSEQYRFTDQNYKPFALLDLDVIHSRLVGKCHSSERLKREGFIVPNNLNEINITKKQLEIIGKTIGAPVPTSLYSKRKAIVLDCEMAGARNGASEVVSICVVDLFSGEVLMNSLVKPQEQIIDWRSNIHGIRPATLSTAVMQGQALDGWEAAREKLFKHVNTDTVMAGQSIQHDLKALRISHATVVDTAILTSDAVFGAEMHSRRCWGLQSLCDDLLGLRIRQSKTHDALEDTMAAREVTLWCICYPEELQKWAKKAKAAWDTAQSQKAKRVKNRRKKATKAKPSTFSYGHDKEDFFGYDDGVLRWEDVVDREVWPKSPPSSD</sequence>
<dbReference type="OrthoDB" id="16516at2759"/>